<dbReference type="AlphaFoldDB" id="A0A249PLE1"/>
<dbReference type="InterPro" id="IPR050508">
    <property type="entry name" value="Methyltransf_Superfamily"/>
</dbReference>
<protein>
    <submittedName>
        <fullName evidence="2">Methyltransferase</fullName>
    </submittedName>
</protein>
<feature type="domain" description="Methyltransferase" evidence="1">
    <location>
        <begin position="122"/>
        <end position="213"/>
    </location>
</feature>
<dbReference type="Proteomes" id="UP000217211">
    <property type="component" value="Plasmid pSJ05684b"/>
</dbReference>
<keyword evidence="3" id="KW-1185">Reference proteome</keyword>
<dbReference type="EMBL" id="CP023068">
    <property type="protein sequence ID" value="ASY66535.1"/>
    <property type="molecule type" value="Genomic_DNA"/>
</dbReference>
<reference evidence="2 3" key="1">
    <citation type="submission" date="2017-08" db="EMBL/GenBank/DDBJ databases">
        <title>Multipartite genome sequences of Sinorhizobium species nodulating soybeans.</title>
        <authorList>
            <person name="Tian C.F."/>
        </authorList>
    </citation>
    <scope>NUCLEOTIDE SEQUENCE [LARGE SCALE GENOMIC DNA]</scope>
    <source>
        <strain evidence="2 3">CCBAU 05684</strain>
        <plasmid evidence="3">psj05684b</plasmid>
    </source>
</reference>
<dbReference type="InterPro" id="IPR011002">
    <property type="entry name" value="FliG_a-hlx"/>
</dbReference>
<dbReference type="STRING" id="716928.GCA_000261485_04898"/>
<dbReference type="PANTHER" id="PTHR42912">
    <property type="entry name" value="METHYLTRANSFERASE"/>
    <property type="match status" value="1"/>
</dbReference>
<dbReference type="InterPro" id="IPR041698">
    <property type="entry name" value="Methyltransf_25"/>
</dbReference>
<dbReference type="KEGG" id="esj:SJ05684_b55530"/>
<geneLocation type="plasmid" evidence="3">
    <name>psj05684b</name>
</geneLocation>
<dbReference type="CDD" id="cd02440">
    <property type="entry name" value="AdoMet_MTases"/>
    <property type="match status" value="1"/>
</dbReference>
<accession>A0A249PLE1</accession>
<dbReference type="SUPFAM" id="SSF53335">
    <property type="entry name" value="S-adenosyl-L-methionine-dependent methyltransferases"/>
    <property type="match status" value="1"/>
</dbReference>
<dbReference type="Gene3D" id="3.40.50.150">
    <property type="entry name" value="Vaccinia Virus protein VP39"/>
    <property type="match status" value="1"/>
</dbReference>
<dbReference type="SUPFAM" id="SSF48029">
    <property type="entry name" value="FliG"/>
    <property type="match status" value="1"/>
</dbReference>
<name>A0A249PLE1_9HYPH</name>
<proteinExistence type="predicted"/>
<evidence type="ECO:0000313" key="2">
    <source>
        <dbReference type="EMBL" id="ASY66535.1"/>
    </source>
</evidence>
<evidence type="ECO:0000313" key="3">
    <source>
        <dbReference type="Proteomes" id="UP000217211"/>
    </source>
</evidence>
<dbReference type="GO" id="GO:0008168">
    <property type="term" value="F:methyltransferase activity"/>
    <property type="evidence" value="ECO:0007669"/>
    <property type="project" value="UniProtKB-KW"/>
</dbReference>
<keyword evidence="2" id="KW-0614">Plasmid</keyword>
<sequence>MTMRFDDLAALEPAFLARLDPAEYGWDAEDLALALAAATPDLAAYILDNLAPESSGAVRSELDAQPDPDPLSALRAQQRIISALFWELIYRRHPDAYDAFAEIQAFPFPDLFPATLLSGARVLDVGCGTGALTRWVARHAKEATGVDPVAPMLAVARRRSRNGASFRLGRFSDLPFPADSFEVVVSNMAFQPFEDSGGISGLNEMRRVLAPGGEIQLSAGSRAADEMLRAEGFDVTFFPGALGWHETRVVMNEAHRAIVAELCRRGGQGFTRFEQADEIAGLFTTASWSAARTLDSLNALWDGERPTAELFQGDNLFQPLGIPIYRWRSPS</sequence>
<dbReference type="Pfam" id="PF13649">
    <property type="entry name" value="Methyltransf_25"/>
    <property type="match status" value="1"/>
</dbReference>
<dbReference type="eggNOG" id="COG2226">
    <property type="taxonomic scope" value="Bacteria"/>
</dbReference>
<dbReference type="GO" id="GO:0032259">
    <property type="term" value="P:methylation"/>
    <property type="evidence" value="ECO:0007669"/>
    <property type="project" value="UniProtKB-KW"/>
</dbReference>
<dbReference type="InterPro" id="IPR029063">
    <property type="entry name" value="SAM-dependent_MTases_sf"/>
</dbReference>
<dbReference type="Gene3D" id="1.10.220.30">
    <property type="match status" value="1"/>
</dbReference>
<keyword evidence="2" id="KW-0489">Methyltransferase</keyword>
<keyword evidence="2" id="KW-0808">Transferase</keyword>
<evidence type="ECO:0000259" key="1">
    <source>
        <dbReference type="Pfam" id="PF13649"/>
    </source>
</evidence>
<dbReference type="RefSeq" id="WP_172901138.1">
    <property type="nucleotide sequence ID" value="NZ_CP023068.1"/>
</dbReference>
<gene>
    <name evidence="2" type="ORF">SJ05684_b55530</name>
</gene>
<organism evidence="2 3">
    <name type="scientific">Sinorhizobium sojae CCBAU 05684</name>
    <dbReference type="NCBI Taxonomy" id="716928"/>
    <lineage>
        <taxon>Bacteria</taxon>
        <taxon>Pseudomonadati</taxon>
        <taxon>Pseudomonadota</taxon>
        <taxon>Alphaproteobacteria</taxon>
        <taxon>Hyphomicrobiales</taxon>
        <taxon>Rhizobiaceae</taxon>
        <taxon>Sinorhizobium/Ensifer group</taxon>
        <taxon>Sinorhizobium</taxon>
    </lineage>
</organism>